<organism evidence="1 2">
    <name type="scientific">Rhabditophanes sp. KR3021</name>
    <dbReference type="NCBI Taxonomy" id="114890"/>
    <lineage>
        <taxon>Eukaryota</taxon>
        <taxon>Metazoa</taxon>
        <taxon>Ecdysozoa</taxon>
        <taxon>Nematoda</taxon>
        <taxon>Chromadorea</taxon>
        <taxon>Rhabditida</taxon>
        <taxon>Tylenchina</taxon>
        <taxon>Panagrolaimomorpha</taxon>
        <taxon>Strongyloidoidea</taxon>
        <taxon>Alloionematidae</taxon>
        <taxon>Rhabditophanes</taxon>
    </lineage>
</organism>
<name>A0AC35UBL7_9BILA</name>
<accession>A0AC35UBL7</accession>
<sequence>MPIGDLSNTRPSDNGIVIKAEPEGNDLLMNLLFQYLSSQQNNISGLDQGLFSRSIEAQSANTTVNNTPADNPLGHALTQLLTPSRQGNANFLATGNTAGGSLPREPEKASHKRPAAIQDMLSPKRAKKCKKNNENVNVALAVVKTEASDTETNSSGDANEINWLNPAGSPPFNFSAIFNGSQLLNTENSSAASPSVVTNGVIERNVDVPIGQLFGLVPGRLSLLSNVSKHRVCVAEIKRRIIGPESFNFSLLGALLRRAKMPEKSLELVRELAEVGITISRGRRRISNVTLMSALTETESVGLAGDFRTVTRREFPINAIAEDAARNSMQGSKSSAELAAKAAAKCIKLRNALEIIQEYNEYLLADRSPILDQAPPAVLASHLQEPLSHFSCLTHGFGVSALMVGAETATSFINAQLDHLSKTE</sequence>
<proteinExistence type="predicted"/>
<protein>
    <submittedName>
        <fullName evidence="2">TF_AP-2 domain-containing protein</fullName>
    </submittedName>
</protein>
<dbReference type="WBParaSite" id="RSKR_0000963500.1">
    <property type="protein sequence ID" value="RSKR_0000963500.1"/>
    <property type="gene ID" value="RSKR_0000963500"/>
</dbReference>
<evidence type="ECO:0000313" key="2">
    <source>
        <dbReference type="WBParaSite" id="RSKR_0000963500.1"/>
    </source>
</evidence>
<dbReference type="Proteomes" id="UP000095286">
    <property type="component" value="Unplaced"/>
</dbReference>
<reference evidence="2" key="1">
    <citation type="submission" date="2016-11" db="UniProtKB">
        <authorList>
            <consortium name="WormBaseParasite"/>
        </authorList>
    </citation>
    <scope>IDENTIFICATION</scope>
    <source>
        <strain evidence="2">KR3021</strain>
    </source>
</reference>
<evidence type="ECO:0000313" key="1">
    <source>
        <dbReference type="Proteomes" id="UP000095286"/>
    </source>
</evidence>